<accession>A0A2S2NQT5</accession>
<protein>
    <submittedName>
        <fullName evidence="2">Uncharacterized protein</fullName>
    </submittedName>
</protein>
<feature type="transmembrane region" description="Helical" evidence="1">
    <location>
        <begin position="115"/>
        <end position="135"/>
    </location>
</feature>
<dbReference type="AlphaFoldDB" id="A0A2S2NQT5"/>
<keyword evidence="1" id="KW-1133">Transmembrane helix</keyword>
<feature type="transmembrane region" description="Helical" evidence="1">
    <location>
        <begin position="25"/>
        <end position="43"/>
    </location>
</feature>
<name>A0A2S2NQT5_SCHGA</name>
<proteinExistence type="predicted"/>
<reference evidence="2" key="1">
    <citation type="submission" date="2018-04" db="EMBL/GenBank/DDBJ databases">
        <title>Transcriptome of Schizaphis graminum biotype I.</title>
        <authorList>
            <person name="Scully E.D."/>
            <person name="Geib S.M."/>
            <person name="Palmer N.A."/>
            <person name="Koch K."/>
            <person name="Bradshaw J."/>
            <person name="Heng-Moss T."/>
            <person name="Sarath G."/>
        </authorList>
    </citation>
    <scope>NUCLEOTIDE SEQUENCE</scope>
</reference>
<sequence length="182" mass="20577">MNGIVPEFQHVKNPSLPTTANVHPFHPSLGTVSAAAMFYYFFLFRSAGGRLQRDPGARHKLHDWSNGGHPLRLCRRGCQAGSIFRRTAGTSLVCPPPPPRSPSYTMDDERISFQIILPTFFLSVNFQFLFLPFFLKQNPCSPHIASHHYHHQHNSNAPTTITTKLPHIPHLNHACHDRDLVL</sequence>
<evidence type="ECO:0000313" key="2">
    <source>
        <dbReference type="EMBL" id="MBY19514.1"/>
    </source>
</evidence>
<gene>
    <name evidence="2" type="ORF">g.86477</name>
</gene>
<evidence type="ECO:0000256" key="1">
    <source>
        <dbReference type="SAM" id="Phobius"/>
    </source>
</evidence>
<keyword evidence="1" id="KW-0472">Membrane</keyword>
<dbReference type="EMBL" id="GGMR01006895">
    <property type="protein sequence ID" value="MBY19514.1"/>
    <property type="molecule type" value="Transcribed_RNA"/>
</dbReference>
<keyword evidence="1" id="KW-0812">Transmembrane</keyword>
<organism evidence="2">
    <name type="scientific">Schizaphis graminum</name>
    <name type="common">Green bug aphid</name>
    <dbReference type="NCBI Taxonomy" id="13262"/>
    <lineage>
        <taxon>Eukaryota</taxon>
        <taxon>Metazoa</taxon>
        <taxon>Ecdysozoa</taxon>
        <taxon>Arthropoda</taxon>
        <taxon>Hexapoda</taxon>
        <taxon>Insecta</taxon>
        <taxon>Pterygota</taxon>
        <taxon>Neoptera</taxon>
        <taxon>Paraneoptera</taxon>
        <taxon>Hemiptera</taxon>
        <taxon>Sternorrhyncha</taxon>
        <taxon>Aphidomorpha</taxon>
        <taxon>Aphidoidea</taxon>
        <taxon>Aphididae</taxon>
        <taxon>Aphidini</taxon>
        <taxon>Schizaphis</taxon>
    </lineage>
</organism>